<dbReference type="Proteomes" id="UP000025227">
    <property type="component" value="Unplaced"/>
</dbReference>
<dbReference type="AlphaFoldDB" id="A0A7I5EBL4"/>
<keyword evidence="5 6" id="KW-0472">Membrane</keyword>
<dbReference type="PANTHER" id="PTHR10926:SF23">
    <property type="entry name" value="CELL CYCLE CONTROL PROTEIN 50A"/>
    <property type="match status" value="1"/>
</dbReference>
<evidence type="ECO:0000313" key="10">
    <source>
        <dbReference type="WBParaSite" id="HCON_00128170-00001"/>
    </source>
</evidence>
<dbReference type="GO" id="GO:0005794">
    <property type="term" value="C:Golgi apparatus"/>
    <property type="evidence" value="ECO:0007669"/>
    <property type="project" value="TreeGrafter"/>
</dbReference>
<feature type="transmembrane region" description="Helical" evidence="8">
    <location>
        <begin position="35"/>
        <end position="58"/>
    </location>
</feature>
<feature type="region of interest" description="Disordered" evidence="7">
    <location>
        <begin position="1"/>
        <end position="23"/>
    </location>
</feature>
<dbReference type="GO" id="GO:0005886">
    <property type="term" value="C:plasma membrane"/>
    <property type="evidence" value="ECO:0007669"/>
    <property type="project" value="TreeGrafter"/>
</dbReference>
<keyword evidence="9" id="KW-1185">Reference proteome</keyword>
<dbReference type="OrthoDB" id="340608at2759"/>
<dbReference type="WBParaSite" id="HCON_00128170-00001">
    <property type="protein sequence ID" value="HCON_00128170-00001"/>
    <property type="gene ID" value="HCON_00128170"/>
</dbReference>
<organism evidence="9 10">
    <name type="scientific">Haemonchus contortus</name>
    <name type="common">Barber pole worm</name>
    <dbReference type="NCBI Taxonomy" id="6289"/>
    <lineage>
        <taxon>Eukaryota</taxon>
        <taxon>Metazoa</taxon>
        <taxon>Ecdysozoa</taxon>
        <taxon>Nematoda</taxon>
        <taxon>Chromadorea</taxon>
        <taxon>Rhabditida</taxon>
        <taxon>Rhabditina</taxon>
        <taxon>Rhabditomorpha</taxon>
        <taxon>Strongyloidea</taxon>
        <taxon>Trichostrongylidae</taxon>
        <taxon>Haemonchus</taxon>
    </lineage>
</organism>
<evidence type="ECO:0000256" key="4">
    <source>
        <dbReference type="ARBA" id="ARBA00022989"/>
    </source>
</evidence>
<reference evidence="10" key="1">
    <citation type="submission" date="2020-12" db="UniProtKB">
        <authorList>
            <consortium name="WormBaseParasite"/>
        </authorList>
    </citation>
    <scope>IDENTIFICATION</scope>
    <source>
        <strain evidence="10">MHco3</strain>
    </source>
</reference>
<name>A0A7I5EBL4_HAECO</name>
<sequence>MPDDIPRIPRRRGKRNQPSNSAWRQQRLSSYRPAINAYTAFPWTTALGIICLAIGILLKFSVDHSLELVIKYTNCTTRTGISADQITDFSYPDGSMQCHLSFSIAENYTGNVKFYYGLREFYQNNRLYVESRNDLQLLGNLDEVSGCDPLDYVDGFDNVTYAPCGFIANSMFNDSFQLLRHGEIESFFVVPFTTRTMISEKVKKRKFRNPVQNGNETLCDAFRNTARPPWWQMDVCKLGADAPGVGVAFENIDFIMWMGTSALPNFRKLYRVLDREVDGYRDGLPSGMYTLVINYNYPAQWKGAEKSFIITRETWIGARRPFLAFSYIAVGVFLLLVSILFFVFYLRHRLLVKKEQAEA</sequence>
<dbReference type="GO" id="GO:0005783">
    <property type="term" value="C:endoplasmic reticulum"/>
    <property type="evidence" value="ECO:0007669"/>
    <property type="project" value="TreeGrafter"/>
</dbReference>
<accession>A0A7I5EBL4</accession>
<keyword evidence="4 8" id="KW-1133">Transmembrane helix</keyword>
<proteinExistence type="inferred from homology"/>
<evidence type="ECO:0000256" key="3">
    <source>
        <dbReference type="ARBA" id="ARBA00022692"/>
    </source>
</evidence>
<evidence type="ECO:0000256" key="8">
    <source>
        <dbReference type="SAM" id="Phobius"/>
    </source>
</evidence>
<dbReference type="PANTHER" id="PTHR10926">
    <property type="entry name" value="CELL CYCLE CONTROL PROTEIN 50"/>
    <property type="match status" value="1"/>
</dbReference>
<evidence type="ECO:0000313" key="9">
    <source>
        <dbReference type="Proteomes" id="UP000025227"/>
    </source>
</evidence>
<evidence type="ECO:0000256" key="1">
    <source>
        <dbReference type="ARBA" id="ARBA00004370"/>
    </source>
</evidence>
<comment type="similarity">
    <text evidence="2 6">Belongs to the CDC50/LEM3 family.</text>
</comment>
<dbReference type="InterPro" id="IPR005045">
    <property type="entry name" value="CDC50/LEM3_fam"/>
</dbReference>
<dbReference type="PIRSF" id="PIRSF015840">
    <property type="entry name" value="DUF284_TM_euk"/>
    <property type="match status" value="1"/>
</dbReference>
<evidence type="ECO:0000256" key="6">
    <source>
        <dbReference type="PIRNR" id="PIRNR015840"/>
    </source>
</evidence>
<comment type="subcellular location">
    <subcellularLocation>
        <location evidence="1">Membrane</location>
    </subcellularLocation>
</comment>
<keyword evidence="3 8" id="KW-0812">Transmembrane</keyword>
<evidence type="ECO:0000256" key="5">
    <source>
        <dbReference type="ARBA" id="ARBA00023136"/>
    </source>
</evidence>
<protein>
    <submittedName>
        <fullName evidence="10">Lem3 cdc50 family protein</fullName>
    </submittedName>
</protein>
<evidence type="ECO:0000256" key="2">
    <source>
        <dbReference type="ARBA" id="ARBA00009457"/>
    </source>
</evidence>
<evidence type="ECO:0000256" key="7">
    <source>
        <dbReference type="SAM" id="MobiDB-lite"/>
    </source>
</evidence>
<feature type="transmembrane region" description="Helical" evidence="8">
    <location>
        <begin position="322"/>
        <end position="346"/>
    </location>
</feature>
<dbReference type="Pfam" id="PF03381">
    <property type="entry name" value="CDC50"/>
    <property type="match status" value="1"/>
</dbReference>